<keyword evidence="3" id="KW-0808">Transferase</keyword>
<dbReference type="UniPathway" id="UPA00286"/>
<evidence type="ECO:0000256" key="2">
    <source>
        <dbReference type="ARBA" id="ARBA00005182"/>
    </source>
</evidence>
<organism evidence="8 9">
    <name type="scientific">Trinickia terrae</name>
    <dbReference type="NCBI Taxonomy" id="2571161"/>
    <lineage>
        <taxon>Bacteria</taxon>
        <taxon>Pseudomonadati</taxon>
        <taxon>Pseudomonadota</taxon>
        <taxon>Betaproteobacteria</taxon>
        <taxon>Burkholderiales</taxon>
        <taxon>Burkholderiaceae</taxon>
        <taxon>Trinickia</taxon>
    </lineage>
</organism>
<comment type="pathway">
    <text evidence="2">Glycan biosynthesis; alginate biosynthesis.</text>
</comment>
<keyword evidence="6" id="KW-0016">Alginate biosynthesis</keyword>
<dbReference type="GO" id="GO:0042597">
    <property type="term" value="C:periplasmic space"/>
    <property type="evidence" value="ECO:0007669"/>
    <property type="project" value="UniProtKB-SubCell"/>
</dbReference>
<keyword evidence="9" id="KW-1185">Reference proteome</keyword>
<evidence type="ECO:0000256" key="1">
    <source>
        <dbReference type="ARBA" id="ARBA00004418"/>
    </source>
</evidence>
<comment type="caution">
    <text evidence="8">The sequence shown here is derived from an EMBL/GenBank/DDBJ whole genome shotgun (WGS) entry which is preliminary data.</text>
</comment>
<evidence type="ECO:0000259" key="7">
    <source>
        <dbReference type="Pfam" id="PF16822"/>
    </source>
</evidence>
<comment type="subcellular location">
    <subcellularLocation>
        <location evidence="1">Periplasm</location>
    </subcellularLocation>
</comment>
<dbReference type="EMBL" id="SWJE01000006">
    <property type="protein sequence ID" value="TKC88795.1"/>
    <property type="molecule type" value="Genomic_DNA"/>
</dbReference>
<name>A0A4U1I6G1_9BURK</name>
<gene>
    <name evidence="8" type="ORF">FAZ69_13700</name>
</gene>
<evidence type="ECO:0000256" key="4">
    <source>
        <dbReference type="ARBA" id="ARBA00022729"/>
    </source>
</evidence>
<evidence type="ECO:0000313" key="9">
    <source>
        <dbReference type="Proteomes" id="UP000305539"/>
    </source>
</evidence>
<dbReference type="Pfam" id="PF16822">
    <property type="entry name" value="ALGX"/>
    <property type="match status" value="1"/>
</dbReference>
<evidence type="ECO:0000313" key="8">
    <source>
        <dbReference type="EMBL" id="TKC88795.1"/>
    </source>
</evidence>
<sequence>MVALGAGPRLWRSATALSGRAVVARCAVRAAGAHRGPIPLFPILIVMRKLNTAAFVIIVMCGAAALLWRLNEEAGPLAQLLRQSSWLDGAATQALDRRVAQAAMPQPAVRRVINGLLYAVTGDADPQVRRGCPGWLFLTEEVVETPGGERNLQRRVLLAGRLLADLRKRGIEVVAVPVPDKVEQAAGELCGLDVSWQARGRRLAWQQASAGLALRQVDLHGGWVAPGYWRTDTHWNREGARFAAGRVAAAAQAYVPAGDVVMQLRVAARTQPRGGDLARLAGIDGNVPPFAPQPDLDRDEQLEIRRSGGLLDNAPAPVVMLAGSSYSLNSGFFDDLQFAMKQEIAQQSRVGSGFAGSVLQLLRHDPERLGGIRLLIWEWPLRSLYQPLTDEEIAYLEQR</sequence>
<dbReference type="GO" id="GO:0016740">
    <property type="term" value="F:transferase activity"/>
    <property type="evidence" value="ECO:0007669"/>
    <property type="project" value="UniProtKB-KW"/>
</dbReference>
<proteinExistence type="predicted"/>
<keyword evidence="5" id="KW-0574">Periplasm</keyword>
<protein>
    <recommendedName>
        <fullName evidence="7">AlgX/AlgJ SGNH hydrolase-like domain-containing protein</fullName>
    </recommendedName>
</protein>
<dbReference type="Proteomes" id="UP000305539">
    <property type="component" value="Unassembled WGS sequence"/>
</dbReference>
<dbReference type="OrthoDB" id="8717445at2"/>
<accession>A0A4U1I6G1</accession>
<feature type="domain" description="AlgX/AlgJ SGNH hydrolase-like" evidence="7">
    <location>
        <begin position="128"/>
        <end position="380"/>
    </location>
</feature>
<evidence type="ECO:0000256" key="5">
    <source>
        <dbReference type="ARBA" id="ARBA00022764"/>
    </source>
</evidence>
<reference evidence="8 9" key="1">
    <citation type="submission" date="2019-04" db="EMBL/GenBank/DDBJ databases">
        <title>Trinickia sp. 7GSK02, isolated from subtropical forest soil.</title>
        <authorList>
            <person name="Gao Z.-H."/>
            <person name="Qiu L.-H."/>
        </authorList>
    </citation>
    <scope>NUCLEOTIDE SEQUENCE [LARGE SCALE GENOMIC DNA]</scope>
    <source>
        <strain evidence="8 9">7GSK02</strain>
    </source>
</reference>
<dbReference type="InterPro" id="IPR031811">
    <property type="entry name" value="ALGX/ALGJ_SGNH-like"/>
</dbReference>
<keyword evidence="4" id="KW-0732">Signal</keyword>
<dbReference type="GO" id="GO:0042121">
    <property type="term" value="P:alginic acid biosynthetic process"/>
    <property type="evidence" value="ECO:0007669"/>
    <property type="project" value="UniProtKB-UniPathway"/>
</dbReference>
<evidence type="ECO:0000256" key="6">
    <source>
        <dbReference type="ARBA" id="ARBA00022841"/>
    </source>
</evidence>
<evidence type="ECO:0000256" key="3">
    <source>
        <dbReference type="ARBA" id="ARBA00022679"/>
    </source>
</evidence>
<dbReference type="AlphaFoldDB" id="A0A4U1I6G1"/>